<dbReference type="CDD" id="cd00092">
    <property type="entry name" value="HTH_CRP"/>
    <property type="match status" value="1"/>
</dbReference>
<dbReference type="GO" id="GO:0003677">
    <property type="term" value="F:DNA binding"/>
    <property type="evidence" value="ECO:0007669"/>
    <property type="project" value="UniProtKB-KW"/>
</dbReference>
<dbReference type="Pfam" id="PF00027">
    <property type="entry name" value="cNMP_binding"/>
    <property type="match status" value="1"/>
</dbReference>
<evidence type="ECO:0000256" key="2">
    <source>
        <dbReference type="ARBA" id="ARBA00023125"/>
    </source>
</evidence>
<keyword evidence="2" id="KW-0238">DNA-binding</keyword>
<evidence type="ECO:0000313" key="7">
    <source>
        <dbReference type="Proteomes" id="UP000004633"/>
    </source>
</evidence>
<dbReference type="Pfam" id="PF13545">
    <property type="entry name" value="HTH_Crp_2"/>
    <property type="match status" value="1"/>
</dbReference>
<dbReference type="GO" id="GO:0003700">
    <property type="term" value="F:DNA-binding transcription factor activity"/>
    <property type="evidence" value="ECO:0007669"/>
    <property type="project" value="InterPro"/>
</dbReference>
<evidence type="ECO:0000259" key="5">
    <source>
        <dbReference type="PROSITE" id="PS51063"/>
    </source>
</evidence>
<dbReference type="Gene3D" id="1.10.10.10">
    <property type="entry name" value="Winged helix-like DNA-binding domain superfamily/Winged helix DNA-binding domain"/>
    <property type="match status" value="1"/>
</dbReference>
<name>E7MZD6_9FIRM</name>
<dbReference type="SMART" id="SM00100">
    <property type="entry name" value="cNMP"/>
    <property type="match status" value="1"/>
</dbReference>
<feature type="domain" description="HTH crp-type" evidence="5">
    <location>
        <begin position="135"/>
        <end position="208"/>
    </location>
</feature>
<protein>
    <submittedName>
        <fullName evidence="6">Cyclic nucleotide-binding domain protein</fullName>
    </submittedName>
</protein>
<evidence type="ECO:0000256" key="3">
    <source>
        <dbReference type="ARBA" id="ARBA00023163"/>
    </source>
</evidence>
<dbReference type="SUPFAM" id="SSF51206">
    <property type="entry name" value="cAMP-binding domain-like"/>
    <property type="match status" value="1"/>
</dbReference>
<comment type="caution">
    <text evidence="6">The sequence shown here is derived from an EMBL/GenBank/DDBJ whole genome shotgun (WGS) entry which is preliminary data.</text>
</comment>
<dbReference type="PROSITE" id="PS50042">
    <property type="entry name" value="CNMP_BINDING_3"/>
    <property type="match status" value="1"/>
</dbReference>
<dbReference type="InterPro" id="IPR018335">
    <property type="entry name" value="Tscrpt_reg_HTH_Crp-type_CS"/>
</dbReference>
<sequence length="227" mass="26099">MDMPDALVQPFYEVPGRIVSLHKNEYLFHEGGAAKYFYFVHSGQIRISKSADSGRVLSLRLAHQGSVIGELPLYQKRRVYIFDAIAKTAAEVYAIEYPVLEHSLEEHPQLAVNMLKIMAKHMRKQHHKFRDLLLYGKKGAVYSTLIRMANSYGREEDGGVLIPLEMTNQELADYSAMSRESLNRLLSEMKRDGIIAYRGSFIFLRDMEYLRREVRCESCGAEDCIIE</sequence>
<evidence type="ECO:0000313" key="6">
    <source>
        <dbReference type="EMBL" id="EFW30450.1"/>
    </source>
</evidence>
<dbReference type="PROSITE" id="PS00042">
    <property type="entry name" value="HTH_CRP_1"/>
    <property type="match status" value="1"/>
</dbReference>
<dbReference type="HOGENOM" id="CLU_075053_3_2_9"/>
<feature type="domain" description="Cyclic nucleotide-binding" evidence="4">
    <location>
        <begin position="1"/>
        <end position="104"/>
    </location>
</feature>
<keyword evidence="3" id="KW-0804">Transcription</keyword>
<dbReference type="SMART" id="SM00419">
    <property type="entry name" value="HTH_CRP"/>
    <property type="match status" value="1"/>
</dbReference>
<dbReference type="InterPro" id="IPR050397">
    <property type="entry name" value="Env_Response_Regulators"/>
</dbReference>
<gene>
    <name evidence="6" type="ORF">HMPREF9555_00076</name>
</gene>
<dbReference type="Gene3D" id="2.60.120.10">
    <property type="entry name" value="Jelly Rolls"/>
    <property type="match status" value="1"/>
</dbReference>
<dbReference type="InterPro" id="IPR012318">
    <property type="entry name" value="HTH_CRP"/>
</dbReference>
<dbReference type="GO" id="GO:0005829">
    <property type="term" value="C:cytosol"/>
    <property type="evidence" value="ECO:0007669"/>
    <property type="project" value="TreeGrafter"/>
</dbReference>
<dbReference type="AlphaFoldDB" id="E7MZD6"/>
<reference evidence="6 7" key="1">
    <citation type="submission" date="2010-08" db="EMBL/GenBank/DDBJ databases">
        <authorList>
            <person name="Weinstock G."/>
            <person name="Sodergren E."/>
            <person name="Clifton S."/>
            <person name="Fulton L."/>
            <person name="Fulton B."/>
            <person name="Courtney L."/>
            <person name="Fronick C."/>
            <person name="Harrison M."/>
            <person name="Strong C."/>
            <person name="Farmer C."/>
            <person name="Delahaunty K."/>
            <person name="Markovic C."/>
            <person name="Hall O."/>
            <person name="Minx P."/>
            <person name="Tomlinson C."/>
            <person name="Mitreva M."/>
            <person name="Hou S."/>
            <person name="Chen J."/>
            <person name="Wollam A."/>
            <person name="Pepin K.H."/>
            <person name="Johnson M."/>
            <person name="Bhonagiri V."/>
            <person name="Zhang X."/>
            <person name="Suruliraj S."/>
            <person name="Warren W."/>
            <person name="Chinwalla A."/>
            <person name="Mardis E.R."/>
            <person name="Wilson R.K."/>
        </authorList>
    </citation>
    <scope>NUCLEOTIDE SEQUENCE [LARGE SCALE GENOMIC DNA]</scope>
    <source>
        <strain evidence="6 7">F0399</strain>
    </source>
</reference>
<keyword evidence="7" id="KW-1185">Reference proteome</keyword>
<dbReference type="PANTHER" id="PTHR24567">
    <property type="entry name" value="CRP FAMILY TRANSCRIPTIONAL REGULATORY PROTEIN"/>
    <property type="match status" value="1"/>
</dbReference>
<evidence type="ECO:0000259" key="4">
    <source>
        <dbReference type="PROSITE" id="PS50042"/>
    </source>
</evidence>
<dbReference type="InterPro" id="IPR036388">
    <property type="entry name" value="WH-like_DNA-bd_sf"/>
</dbReference>
<dbReference type="PANTHER" id="PTHR24567:SF74">
    <property type="entry name" value="HTH-TYPE TRANSCRIPTIONAL REGULATOR ARCR"/>
    <property type="match status" value="1"/>
</dbReference>
<dbReference type="SUPFAM" id="SSF46785">
    <property type="entry name" value="Winged helix' DNA-binding domain"/>
    <property type="match status" value="1"/>
</dbReference>
<dbReference type="Proteomes" id="UP000004633">
    <property type="component" value="Unassembled WGS sequence"/>
</dbReference>
<dbReference type="InterPro" id="IPR036390">
    <property type="entry name" value="WH_DNA-bd_sf"/>
</dbReference>
<dbReference type="InterPro" id="IPR000595">
    <property type="entry name" value="cNMP-bd_dom"/>
</dbReference>
<dbReference type="CDD" id="cd00038">
    <property type="entry name" value="CAP_ED"/>
    <property type="match status" value="1"/>
</dbReference>
<dbReference type="PROSITE" id="PS51063">
    <property type="entry name" value="HTH_CRP_2"/>
    <property type="match status" value="1"/>
</dbReference>
<organism evidence="6 7">
    <name type="scientific">Selenomonas artemidis F0399</name>
    <dbReference type="NCBI Taxonomy" id="749551"/>
    <lineage>
        <taxon>Bacteria</taxon>
        <taxon>Bacillati</taxon>
        <taxon>Bacillota</taxon>
        <taxon>Negativicutes</taxon>
        <taxon>Selenomonadales</taxon>
        <taxon>Selenomonadaceae</taxon>
        <taxon>Selenomonas</taxon>
    </lineage>
</organism>
<dbReference type="InterPro" id="IPR014710">
    <property type="entry name" value="RmlC-like_jellyroll"/>
</dbReference>
<dbReference type="InterPro" id="IPR018490">
    <property type="entry name" value="cNMP-bd_dom_sf"/>
</dbReference>
<dbReference type="PRINTS" id="PR00034">
    <property type="entry name" value="HTHCRP"/>
</dbReference>
<keyword evidence="1" id="KW-0805">Transcription regulation</keyword>
<proteinExistence type="predicted"/>
<dbReference type="EMBL" id="AECV01000001">
    <property type="protein sequence ID" value="EFW30450.1"/>
    <property type="molecule type" value="Genomic_DNA"/>
</dbReference>
<dbReference type="STRING" id="749551.HMPREF9555_00076"/>
<evidence type="ECO:0000256" key="1">
    <source>
        <dbReference type="ARBA" id="ARBA00023015"/>
    </source>
</evidence>
<accession>E7MZD6</accession>